<dbReference type="SUPFAM" id="SSF52540">
    <property type="entry name" value="P-loop containing nucleoside triphosphate hydrolases"/>
    <property type="match status" value="1"/>
</dbReference>
<dbReference type="GO" id="GO:0006261">
    <property type="term" value="P:DNA-templated DNA replication"/>
    <property type="evidence" value="ECO:0007669"/>
    <property type="project" value="TreeGrafter"/>
</dbReference>
<evidence type="ECO:0000313" key="2">
    <source>
        <dbReference type="Proteomes" id="UP000177751"/>
    </source>
</evidence>
<reference evidence="1 2" key="1">
    <citation type="journal article" date="2016" name="Nat. Commun.">
        <title>Thousands of microbial genomes shed light on interconnected biogeochemical processes in an aquifer system.</title>
        <authorList>
            <person name="Anantharaman K."/>
            <person name="Brown C.T."/>
            <person name="Hug L.A."/>
            <person name="Sharon I."/>
            <person name="Castelle C.J."/>
            <person name="Probst A.J."/>
            <person name="Thomas B.C."/>
            <person name="Singh A."/>
            <person name="Wilkins M.J."/>
            <person name="Karaoz U."/>
            <person name="Brodie E.L."/>
            <person name="Williams K.H."/>
            <person name="Hubbard S.S."/>
            <person name="Banfield J.F."/>
        </authorList>
    </citation>
    <scope>NUCLEOTIDE SEQUENCE [LARGE SCALE GENOMIC DNA]</scope>
</reference>
<dbReference type="Pfam" id="PF13177">
    <property type="entry name" value="DNA_pol3_delta2"/>
    <property type="match status" value="1"/>
</dbReference>
<evidence type="ECO:0000313" key="1">
    <source>
        <dbReference type="EMBL" id="OGZ85583.1"/>
    </source>
</evidence>
<sequence length="246" mass="28763">MLVGHKKQWEFLKKKLDVDQLSHAYLFTGEEGIGKKLFAKEFAELAGCKFPDLMTVKEQNRKDEKFGDGGEIKISQIREVQNFLSYKSYNGLYKTVIIDDAEKMNQEAQSCFLKTLEEPKGKTLLFLITSKPDMILPTIFSRCQQVKFFRSKDLPVNKEKLAREQEILKELLPVLNEDLAKKFKYVKGVDWEKQSLVETIYVLQKYLRKDLIKNKKILELTEDLNKKLLFTNVNQRLALEILLMET</sequence>
<dbReference type="AlphaFoldDB" id="A0A1G2JF68"/>
<dbReference type="PANTHER" id="PTHR11669:SF8">
    <property type="entry name" value="DNA POLYMERASE III SUBUNIT DELTA"/>
    <property type="match status" value="1"/>
</dbReference>
<proteinExistence type="predicted"/>
<name>A0A1G2JF68_9BACT</name>
<comment type="caution">
    <text evidence="1">The sequence shown here is derived from an EMBL/GenBank/DDBJ whole genome shotgun (WGS) entry which is preliminary data.</text>
</comment>
<organism evidence="1 2">
    <name type="scientific">Candidatus Staskawiczbacteria bacterium RIFOXYC1_FULL_38_18</name>
    <dbReference type="NCBI Taxonomy" id="1802229"/>
    <lineage>
        <taxon>Bacteria</taxon>
        <taxon>Candidatus Staskawicziibacteriota</taxon>
    </lineage>
</organism>
<dbReference type="InterPro" id="IPR050238">
    <property type="entry name" value="DNA_Rep/Repair_Clamp_Loader"/>
</dbReference>
<dbReference type="PANTHER" id="PTHR11669">
    <property type="entry name" value="REPLICATION FACTOR C / DNA POLYMERASE III GAMMA-TAU SUBUNIT"/>
    <property type="match status" value="1"/>
</dbReference>
<evidence type="ECO:0008006" key="3">
    <source>
        <dbReference type="Google" id="ProtNLM"/>
    </source>
</evidence>
<dbReference type="InterPro" id="IPR027417">
    <property type="entry name" value="P-loop_NTPase"/>
</dbReference>
<dbReference type="Proteomes" id="UP000177751">
    <property type="component" value="Unassembled WGS sequence"/>
</dbReference>
<dbReference type="STRING" id="1802229.A2401_02415"/>
<gene>
    <name evidence="1" type="ORF">A2401_02415</name>
</gene>
<accession>A0A1G2JF68</accession>
<dbReference type="EMBL" id="MHPP01000001">
    <property type="protein sequence ID" value="OGZ85583.1"/>
    <property type="molecule type" value="Genomic_DNA"/>
</dbReference>
<protein>
    <recommendedName>
        <fullName evidence="3">AAA+ ATPase domain-containing protein</fullName>
    </recommendedName>
</protein>
<dbReference type="Gene3D" id="3.40.50.300">
    <property type="entry name" value="P-loop containing nucleotide triphosphate hydrolases"/>
    <property type="match status" value="1"/>
</dbReference>